<dbReference type="PANTHER" id="PTHR34408">
    <property type="entry name" value="FAMILY PROTEIN, PUTATIVE-RELATED"/>
    <property type="match status" value="1"/>
</dbReference>
<reference evidence="4 5" key="1">
    <citation type="journal article" date="2022" name="Front. Microbiol.">
        <title>High genomic differentiation and limited gene flow indicate recent cryptic speciation within the genus Laspinema (cyanobacteria).</title>
        <authorList>
            <person name="Stanojkovic A."/>
            <person name="Skoupy S."/>
            <person name="Skaloud P."/>
            <person name="Dvorak P."/>
        </authorList>
    </citation>
    <scope>NUCLEOTIDE SEQUENCE [LARGE SCALE GENOMIC DNA]</scope>
    <source>
        <strain evidence="4 5">D3b</strain>
    </source>
</reference>
<evidence type="ECO:0000313" key="5">
    <source>
        <dbReference type="Proteomes" id="UP001525961"/>
    </source>
</evidence>
<feature type="compositionally biased region" description="Polar residues" evidence="1">
    <location>
        <begin position="123"/>
        <end position="155"/>
    </location>
</feature>
<evidence type="ECO:0000313" key="4">
    <source>
        <dbReference type="EMBL" id="MCT7978852.1"/>
    </source>
</evidence>
<sequence>MSSTPINNIQKILGLGAAVSLGAAVLPVTSIAAPEGAPLDQTQAQIAQSPACRAVDADPGLNIRSQPGGEIIGSVENNNLIALQNPNPQGQDWVEIQAPMNGYVAAAYLNYCSEAAAQQQPIARVDQQGTMSQQPAQTQPVQMNQPGQMNQPAQTQPGQMNQPAQMNQPMNQPGQMNQPMNQPAQMNQPGQMNQPMNQSGQMNQPDQMNQPGQTQESRTQTEGESCRAISSDDGLNVRSQPEVESEVITTLPDDTQVQIQNSGEDGWVPISEPIQGYVAAENLIMCGQ</sequence>
<feature type="signal peptide" evidence="2">
    <location>
        <begin position="1"/>
        <end position="32"/>
    </location>
</feature>
<name>A0ABT2N846_9CYAN</name>
<dbReference type="InterPro" id="IPR003646">
    <property type="entry name" value="SH3-like_bac-type"/>
</dbReference>
<feature type="region of interest" description="Disordered" evidence="1">
    <location>
        <begin position="123"/>
        <end position="239"/>
    </location>
</feature>
<dbReference type="InterPro" id="IPR052354">
    <property type="entry name" value="Cell_Wall_Dynamics_Protein"/>
</dbReference>
<proteinExistence type="predicted"/>
<evidence type="ECO:0000259" key="3">
    <source>
        <dbReference type="Pfam" id="PF08239"/>
    </source>
</evidence>
<feature type="compositionally biased region" description="Low complexity" evidence="1">
    <location>
        <begin position="156"/>
        <end position="198"/>
    </location>
</feature>
<gene>
    <name evidence="4" type="ORF">NG792_14155</name>
</gene>
<accession>A0ABT2N846</accession>
<feature type="chain" id="PRO_5045170487" evidence="2">
    <location>
        <begin position="33"/>
        <end position="288"/>
    </location>
</feature>
<dbReference type="PANTHER" id="PTHR34408:SF1">
    <property type="entry name" value="GLYCOSYL HYDROLASE FAMILY 19 DOMAIN-CONTAINING PROTEIN HI_1415"/>
    <property type="match status" value="1"/>
</dbReference>
<protein>
    <submittedName>
        <fullName evidence="4">SH3 domain-containing protein</fullName>
    </submittedName>
</protein>
<dbReference type="EMBL" id="JAMXFA010000017">
    <property type="protein sequence ID" value="MCT7978852.1"/>
    <property type="molecule type" value="Genomic_DNA"/>
</dbReference>
<dbReference type="Proteomes" id="UP001525961">
    <property type="component" value="Unassembled WGS sequence"/>
</dbReference>
<dbReference type="RefSeq" id="WP_261235824.1">
    <property type="nucleotide sequence ID" value="NZ_JAMXFA010000017.1"/>
</dbReference>
<evidence type="ECO:0000256" key="2">
    <source>
        <dbReference type="SAM" id="SignalP"/>
    </source>
</evidence>
<organism evidence="4 5">
    <name type="scientific">Laspinema olomoucense D3b</name>
    <dbReference type="NCBI Taxonomy" id="2953688"/>
    <lineage>
        <taxon>Bacteria</taxon>
        <taxon>Bacillati</taxon>
        <taxon>Cyanobacteriota</taxon>
        <taxon>Cyanophyceae</taxon>
        <taxon>Oscillatoriophycideae</taxon>
        <taxon>Oscillatoriales</taxon>
        <taxon>Laspinemataceae</taxon>
        <taxon>Laspinema</taxon>
        <taxon>Laspinema olomoucense</taxon>
    </lineage>
</organism>
<dbReference type="Gene3D" id="2.30.30.40">
    <property type="entry name" value="SH3 Domains"/>
    <property type="match status" value="2"/>
</dbReference>
<feature type="domain" description="SH3b" evidence="3">
    <location>
        <begin position="233"/>
        <end position="283"/>
    </location>
</feature>
<comment type="caution">
    <text evidence="4">The sequence shown here is derived from an EMBL/GenBank/DDBJ whole genome shotgun (WGS) entry which is preliminary data.</text>
</comment>
<dbReference type="Pfam" id="PF08239">
    <property type="entry name" value="SH3_3"/>
    <property type="match status" value="1"/>
</dbReference>
<keyword evidence="2" id="KW-0732">Signal</keyword>
<keyword evidence="5" id="KW-1185">Reference proteome</keyword>
<feature type="compositionally biased region" description="Polar residues" evidence="1">
    <location>
        <begin position="199"/>
        <end position="218"/>
    </location>
</feature>
<evidence type="ECO:0000256" key="1">
    <source>
        <dbReference type="SAM" id="MobiDB-lite"/>
    </source>
</evidence>